<dbReference type="Proteomes" id="UP000610760">
    <property type="component" value="Unassembled WGS sequence"/>
</dbReference>
<keyword evidence="2" id="KW-0812">Transmembrane</keyword>
<dbReference type="RefSeq" id="WP_249293589.1">
    <property type="nucleotide sequence ID" value="NZ_JACRSV010000001.1"/>
</dbReference>
<feature type="transmembrane region" description="Helical" evidence="2">
    <location>
        <begin position="12"/>
        <end position="38"/>
    </location>
</feature>
<evidence type="ECO:0000256" key="2">
    <source>
        <dbReference type="SAM" id="Phobius"/>
    </source>
</evidence>
<feature type="compositionally biased region" description="Polar residues" evidence="1">
    <location>
        <begin position="222"/>
        <end position="233"/>
    </location>
</feature>
<evidence type="ECO:0000313" key="4">
    <source>
        <dbReference type="Proteomes" id="UP000610760"/>
    </source>
</evidence>
<accession>A0A926E0I8</accession>
<proteinExistence type="predicted"/>
<name>A0A926E0I8_9FIRM</name>
<keyword evidence="2" id="KW-1133">Transmembrane helix</keyword>
<gene>
    <name evidence="3" type="ORF">H8710_01330</name>
</gene>
<feature type="region of interest" description="Disordered" evidence="1">
    <location>
        <begin position="219"/>
        <end position="275"/>
    </location>
</feature>
<reference evidence="3" key="1">
    <citation type="submission" date="2020-08" db="EMBL/GenBank/DDBJ databases">
        <title>Genome public.</title>
        <authorList>
            <person name="Liu C."/>
            <person name="Sun Q."/>
        </authorList>
    </citation>
    <scope>NUCLEOTIDE SEQUENCE</scope>
    <source>
        <strain evidence="3">NSJ-33</strain>
    </source>
</reference>
<sequence length="275" mass="30298">METKTRKPINKKMIFGGVVLIFAVIGLIASIIFAANFIGNIASGSKEKEEMAWFISPVVMQDPPPFESPDKATNTTIITAGVWRFIMTQDTSKYPIDEFNFITVPQSDIEVQIKQLFGDVQYTHETVGDTELMITYNSETKSYIFPATPHVLPYTPKVEEVKKVEDSYLLTVGYIPPGLAWQGDVTGKKYEPEPEKIMQYTLKENDKGEYQIYAVANAVTDGPSNTEPDNDVSNLEPGNDNAPDASGISSDETSDGPESVSEDSQQSTPESSETA</sequence>
<protein>
    <submittedName>
        <fullName evidence="3">Uncharacterized protein</fullName>
    </submittedName>
</protein>
<keyword evidence="4" id="KW-1185">Reference proteome</keyword>
<evidence type="ECO:0000256" key="1">
    <source>
        <dbReference type="SAM" id="MobiDB-lite"/>
    </source>
</evidence>
<comment type="caution">
    <text evidence="3">The sequence shown here is derived from an EMBL/GenBank/DDBJ whole genome shotgun (WGS) entry which is preliminary data.</text>
</comment>
<keyword evidence="2" id="KW-0472">Membrane</keyword>
<feature type="compositionally biased region" description="Polar residues" evidence="1">
    <location>
        <begin position="262"/>
        <end position="275"/>
    </location>
</feature>
<organism evidence="3 4">
    <name type="scientific">Fumia xinanensis</name>
    <dbReference type="NCBI Taxonomy" id="2763659"/>
    <lineage>
        <taxon>Bacteria</taxon>
        <taxon>Bacillati</taxon>
        <taxon>Bacillota</taxon>
        <taxon>Clostridia</taxon>
        <taxon>Eubacteriales</taxon>
        <taxon>Oscillospiraceae</taxon>
        <taxon>Fumia</taxon>
    </lineage>
</organism>
<dbReference type="AlphaFoldDB" id="A0A926E0I8"/>
<dbReference type="EMBL" id="JACRSV010000001">
    <property type="protein sequence ID" value="MBC8558702.1"/>
    <property type="molecule type" value="Genomic_DNA"/>
</dbReference>
<evidence type="ECO:0000313" key="3">
    <source>
        <dbReference type="EMBL" id="MBC8558702.1"/>
    </source>
</evidence>